<dbReference type="EMBL" id="JH688082">
    <property type="protein sequence ID" value="EJD33794.1"/>
    <property type="molecule type" value="Genomic_DNA"/>
</dbReference>
<dbReference type="AlphaFoldDB" id="J0D4V9"/>
<organism evidence="2 3">
    <name type="scientific">Auricularia subglabra (strain TFB-10046 / SS5)</name>
    <name type="common">White-rot fungus</name>
    <name type="synonym">Auricularia delicata (strain TFB10046)</name>
    <dbReference type="NCBI Taxonomy" id="717982"/>
    <lineage>
        <taxon>Eukaryota</taxon>
        <taxon>Fungi</taxon>
        <taxon>Dikarya</taxon>
        <taxon>Basidiomycota</taxon>
        <taxon>Agaricomycotina</taxon>
        <taxon>Agaricomycetes</taxon>
        <taxon>Auriculariales</taxon>
        <taxon>Auriculariaceae</taxon>
        <taxon>Auricularia</taxon>
    </lineage>
</organism>
<dbReference type="KEGG" id="adl:AURDEDRAFT_131503"/>
<evidence type="ECO:0000313" key="3">
    <source>
        <dbReference type="Proteomes" id="UP000006514"/>
    </source>
</evidence>
<evidence type="ECO:0000313" key="2">
    <source>
        <dbReference type="EMBL" id="EJD33794.1"/>
    </source>
</evidence>
<dbReference type="OrthoDB" id="2976051at2759"/>
<keyword evidence="3" id="KW-1185">Reference proteome</keyword>
<dbReference type="InterPro" id="IPR038765">
    <property type="entry name" value="Papain-like_cys_pep_sf"/>
</dbReference>
<gene>
    <name evidence="2" type="ORF">AURDEDRAFT_131503</name>
</gene>
<dbReference type="SUPFAM" id="SSF54001">
    <property type="entry name" value="Cysteine proteinases"/>
    <property type="match status" value="1"/>
</dbReference>
<dbReference type="Gene3D" id="3.40.395.10">
    <property type="entry name" value="Adenoviral Proteinase, Chain A"/>
    <property type="match status" value="1"/>
</dbReference>
<feature type="compositionally biased region" description="Acidic residues" evidence="1">
    <location>
        <begin position="12"/>
        <end position="26"/>
    </location>
</feature>
<reference evidence="3" key="1">
    <citation type="journal article" date="2012" name="Science">
        <title>The Paleozoic origin of enzymatic lignin decomposition reconstructed from 31 fungal genomes.</title>
        <authorList>
            <person name="Floudas D."/>
            <person name="Binder M."/>
            <person name="Riley R."/>
            <person name="Barry K."/>
            <person name="Blanchette R.A."/>
            <person name="Henrissat B."/>
            <person name="Martinez A.T."/>
            <person name="Otillar R."/>
            <person name="Spatafora J.W."/>
            <person name="Yadav J.S."/>
            <person name="Aerts A."/>
            <person name="Benoit I."/>
            <person name="Boyd A."/>
            <person name="Carlson A."/>
            <person name="Copeland A."/>
            <person name="Coutinho P.M."/>
            <person name="de Vries R.P."/>
            <person name="Ferreira P."/>
            <person name="Findley K."/>
            <person name="Foster B."/>
            <person name="Gaskell J."/>
            <person name="Glotzer D."/>
            <person name="Gorecki P."/>
            <person name="Heitman J."/>
            <person name="Hesse C."/>
            <person name="Hori C."/>
            <person name="Igarashi K."/>
            <person name="Jurgens J.A."/>
            <person name="Kallen N."/>
            <person name="Kersten P."/>
            <person name="Kohler A."/>
            <person name="Kuees U."/>
            <person name="Kumar T.K.A."/>
            <person name="Kuo A."/>
            <person name="LaButti K."/>
            <person name="Larrondo L.F."/>
            <person name="Lindquist E."/>
            <person name="Ling A."/>
            <person name="Lombard V."/>
            <person name="Lucas S."/>
            <person name="Lundell T."/>
            <person name="Martin R."/>
            <person name="McLaughlin D.J."/>
            <person name="Morgenstern I."/>
            <person name="Morin E."/>
            <person name="Murat C."/>
            <person name="Nagy L.G."/>
            <person name="Nolan M."/>
            <person name="Ohm R.A."/>
            <person name="Patyshakuliyeva A."/>
            <person name="Rokas A."/>
            <person name="Ruiz-Duenas F.J."/>
            <person name="Sabat G."/>
            <person name="Salamov A."/>
            <person name="Samejima M."/>
            <person name="Schmutz J."/>
            <person name="Slot J.C."/>
            <person name="St John F."/>
            <person name="Stenlid J."/>
            <person name="Sun H."/>
            <person name="Sun S."/>
            <person name="Syed K."/>
            <person name="Tsang A."/>
            <person name="Wiebenga A."/>
            <person name="Young D."/>
            <person name="Pisabarro A."/>
            <person name="Eastwood D.C."/>
            <person name="Martin F."/>
            <person name="Cullen D."/>
            <person name="Grigoriev I.V."/>
            <person name="Hibbett D.S."/>
        </authorList>
    </citation>
    <scope>NUCLEOTIDE SEQUENCE [LARGE SCALE GENOMIC DNA]</scope>
    <source>
        <strain evidence="3">TFB10046</strain>
    </source>
</reference>
<sequence length="294" mass="33232">MARTEVLCEDGHDSDEEGGSDDDDPFLDGAAPVNIEEEEPALPPLVFREPRPIKDSQADDGLAKLVAAFEPAVPVPDNHDIFRGRSNGFAAIEVHTASLNALRARAELDHDVLYAGLAALVEEFCPNGTRRDRVAVFRHSDYVHWKDFGQVALALRAVTHTSFWNKEVILVPIFEHSRWMLAIVYLRLGKLDFYDSTGDTECWKAQAQDRTRNVWPRPAAWETRPLVMQSAPHQRISAVDSGLWVLACAAGVLRNWRTTRFPEECMTRYRRYMYDLILNHLAAAPVYSFQTSVL</sequence>
<proteinExistence type="predicted"/>
<protein>
    <submittedName>
        <fullName evidence="2">Uncharacterized protein</fullName>
    </submittedName>
</protein>
<accession>J0D4V9</accession>
<feature type="region of interest" description="Disordered" evidence="1">
    <location>
        <begin position="1"/>
        <end position="42"/>
    </location>
</feature>
<dbReference type="InParanoid" id="J0D4V9"/>
<dbReference type="Proteomes" id="UP000006514">
    <property type="component" value="Unassembled WGS sequence"/>
</dbReference>
<evidence type="ECO:0000256" key="1">
    <source>
        <dbReference type="SAM" id="MobiDB-lite"/>
    </source>
</evidence>
<name>J0D4V9_AURST</name>